<dbReference type="Pfam" id="PF02801">
    <property type="entry name" value="Ketoacyl-synt_C"/>
    <property type="match status" value="1"/>
</dbReference>
<dbReference type="Pfam" id="PF00109">
    <property type="entry name" value="ketoacyl-synt"/>
    <property type="match status" value="1"/>
</dbReference>
<organism evidence="5 6">
    <name type="scientific">Taishania pollutisoli</name>
    <dbReference type="NCBI Taxonomy" id="2766479"/>
    <lineage>
        <taxon>Bacteria</taxon>
        <taxon>Pseudomonadati</taxon>
        <taxon>Bacteroidota</taxon>
        <taxon>Flavobacteriia</taxon>
        <taxon>Flavobacteriales</taxon>
        <taxon>Crocinitomicaceae</taxon>
        <taxon>Taishania</taxon>
    </lineage>
</organism>
<comment type="similarity">
    <text evidence="1 3">Belongs to the thiolase-like superfamily. Beta-ketoacyl-ACP synthases family.</text>
</comment>
<dbReference type="GO" id="GO:0006633">
    <property type="term" value="P:fatty acid biosynthetic process"/>
    <property type="evidence" value="ECO:0007669"/>
    <property type="project" value="InterPro"/>
</dbReference>
<dbReference type="PANTHER" id="PTHR11712">
    <property type="entry name" value="POLYKETIDE SYNTHASE-RELATED"/>
    <property type="match status" value="1"/>
</dbReference>
<reference evidence="5" key="1">
    <citation type="submission" date="2020-09" db="EMBL/GenBank/DDBJ databases">
        <title>Taishania pollutisoli gen. nov., sp. nov., Isolated from Tetrabromobisphenol A-Contaminated Soil.</title>
        <authorList>
            <person name="Chen Q."/>
        </authorList>
    </citation>
    <scope>NUCLEOTIDE SEQUENCE</scope>
    <source>
        <strain evidence="5">CZZ-1</strain>
    </source>
</reference>
<dbReference type="InterPro" id="IPR016039">
    <property type="entry name" value="Thiolase-like"/>
</dbReference>
<dbReference type="CDD" id="cd00834">
    <property type="entry name" value="KAS_I_II"/>
    <property type="match status" value="1"/>
</dbReference>
<sequence length="398" mass="42717">MRKVFITGIGSISSLGLTVEQQLKSLRDARSGIGKATHFQSVYTAQLPFAEINASDDELKKLTVCADPGVTRTTLIALKAFQEAVADGKLSQQQLSDPRTAFISSSTVGGMCYTDSLYADANNKGETSEFYASYEGSNHTLQIVKKYELKGYTDTINTACSSSANAILLGTRLIQSGRADRAIVGGADCLAKFTVNGFNSLRILNETPCRPFDEHREGLTLGEGAAYLVLEAENLVGDKKRYAEVKGFGNANDAFHPSATSDDARGPLRAMRDALQSAELSPFDIDYINAHGTGTVNNDETESFAFITIFGKQVPPFSSTKSYTGHTLAAAGAVEAIISVLSICHGEIYPNLNFEQPISGRGLIPVTKLQQNKQIKHVMSNSFGFGGNGTSLIFSKCT</sequence>
<dbReference type="RefSeq" id="WP_216713326.1">
    <property type="nucleotide sequence ID" value="NZ_JACVEL010000001.1"/>
</dbReference>
<evidence type="ECO:0000259" key="4">
    <source>
        <dbReference type="PROSITE" id="PS52004"/>
    </source>
</evidence>
<dbReference type="Gene3D" id="3.40.47.10">
    <property type="match status" value="1"/>
</dbReference>
<keyword evidence="6" id="KW-1185">Reference proteome</keyword>
<keyword evidence="2 3" id="KW-0808">Transferase</keyword>
<evidence type="ECO:0000256" key="1">
    <source>
        <dbReference type="ARBA" id="ARBA00008467"/>
    </source>
</evidence>
<dbReference type="PANTHER" id="PTHR11712:SF320">
    <property type="entry name" value="BETA-KETOACYL SYNTHASE"/>
    <property type="match status" value="1"/>
</dbReference>
<name>A0A8J6P462_9FLAO</name>
<dbReference type="GO" id="GO:0004315">
    <property type="term" value="F:3-oxoacyl-[acyl-carrier-protein] synthase activity"/>
    <property type="evidence" value="ECO:0007669"/>
    <property type="project" value="InterPro"/>
</dbReference>
<comment type="caution">
    <text evidence="5">The sequence shown here is derived from an EMBL/GenBank/DDBJ whole genome shotgun (WGS) entry which is preliminary data.</text>
</comment>
<dbReference type="EMBL" id="JACVEL010000001">
    <property type="protein sequence ID" value="MBC9811179.1"/>
    <property type="molecule type" value="Genomic_DNA"/>
</dbReference>
<dbReference type="GO" id="GO:0005829">
    <property type="term" value="C:cytosol"/>
    <property type="evidence" value="ECO:0007669"/>
    <property type="project" value="TreeGrafter"/>
</dbReference>
<evidence type="ECO:0000256" key="3">
    <source>
        <dbReference type="RuleBase" id="RU003694"/>
    </source>
</evidence>
<dbReference type="InterPro" id="IPR018201">
    <property type="entry name" value="Ketoacyl_synth_AS"/>
</dbReference>
<dbReference type="SUPFAM" id="SSF53901">
    <property type="entry name" value="Thiolase-like"/>
    <property type="match status" value="2"/>
</dbReference>
<feature type="domain" description="Ketosynthase family 3 (KS3)" evidence="4">
    <location>
        <begin position="1"/>
        <end position="396"/>
    </location>
</feature>
<evidence type="ECO:0000313" key="5">
    <source>
        <dbReference type="EMBL" id="MBC9811179.1"/>
    </source>
</evidence>
<dbReference type="SMART" id="SM00825">
    <property type="entry name" value="PKS_KS"/>
    <property type="match status" value="1"/>
</dbReference>
<evidence type="ECO:0000313" key="6">
    <source>
        <dbReference type="Proteomes" id="UP000652681"/>
    </source>
</evidence>
<dbReference type="InterPro" id="IPR020841">
    <property type="entry name" value="PKS_Beta-ketoAc_synthase_dom"/>
</dbReference>
<evidence type="ECO:0000256" key="2">
    <source>
        <dbReference type="ARBA" id="ARBA00022679"/>
    </source>
</evidence>
<accession>A0A8J6P462</accession>
<dbReference type="InterPro" id="IPR014030">
    <property type="entry name" value="Ketoacyl_synth_N"/>
</dbReference>
<dbReference type="InterPro" id="IPR014031">
    <property type="entry name" value="Ketoacyl_synth_C"/>
</dbReference>
<dbReference type="Proteomes" id="UP000652681">
    <property type="component" value="Unassembled WGS sequence"/>
</dbReference>
<protein>
    <submittedName>
        <fullName evidence="5">Beta-ketoacyl-[acyl-carrier-protein] synthase family protein</fullName>
    </submittedName>
</protein>
<dbReference type="PROSITE" id="PS52004">
    <property type="entry name" value="KS3_2"/>
    <property type="match status" value="1"/>
</dbReference>
<proteinExistence type="inferred from homology"/>
<dbReference type="PROSITE" id="PS00606">
    <property type="entry name" value="KS3_1"/>
    <property type="match status" value="1"/>
</dbReference>
<dbReference type="AlphaFoldDB" id="A0A8J6P462"/>
<dbReference type="InterPro" id="IPR000794">
    <property type="entry name" value="Beta-ketoacyl_synthase"/>
</dbReference>
<gene>
    <name evidence="5" type="ORF">H9Y05_01710</name>
</gene>